<feature type="domain" description="Nucleoside phosphorylase" evidence="3">
    <location>
        <begin position="23"/>
        <end position="197"/>
    </location>
</feature>
<dbReference type="PANTHER" id="PTHR46832:SF2">
    <property type="entry name" value="FUTALOSINE HYDROLASE"/>
    <property type="match status" value="1"/>
</dbReference>
<protein>
    <recommendedName>
        <fullName evidence="1 2">Futalosine hydrolase</fullName>
        <shortName evidence="1">FL hydrolase</shortName>
        <ecNumber evidence="1 2">3.2.2.26</ecNumber>
    </recommendedName>
    <alternativeName>
        <fullName evidence="1">Futalosine nucleosidase</fullName>
    </alternativeName>
    <alternativeName>
        <fullName evidence="1">Menaquinone biosynthetic enzyme MqnB</fullName>
    </alternativeName>
</protein>
<dbReference type="GO" id="GO:0009234">
    <property type="term" value="P:menaquinone biosynthetic process"/>
    <property type="evidence" value="ECO:0007669"/>
    <property type="project" value="UniProtKB-UniRule"/>
</dbReference>
<sequence>MSLLIVAATELELKPSIEWLSKSRANYLVTGVGMVATATALARTLSENEYQLILNVGIAGCLNQDVPLASLAHIVQDQVYHFGAETPGGFISVDELGFGTSIFQGNSQGVSYKAVSQLEEFKGITVNKVHGTAISVANLKEQFAGEQIVESMEGAAVFYAAREFKVPALQVRSISNYIEVRNKENWKIPEAIESLNNWLLAFYKEWEAQN</sequence>
<dbReference type="InterPro" id="IPR035994">
    <property type="entry name" value="Nucleoside_phosphorylase_sf"/>
</dbReference>
<organism evidence="4 5">
    <name type="scientific">Candidatus Sphingobacterium stercoripullorum</name>
    <dbReference type="NCBI Taxonomy" id="2838759"/>
    <lineage>
        <taxon>Bacteria</taxon>
        <taxon>Pseudomonadati</taxon>
        <taxon>Bacteroidota</taxon>
        <taxon>Sphingobacteriia</taxon>
        <taxon>Sphingobacteriales</taxon>
        <taxon>Sphingobacteriaceae</taxon>
        <taxon>Sphingobacterium</taxon>
    </lineage>
</organism>
<reference evidence="4" key="1">
    <citation type="journal article" date="2021" name="PeerJ">
        <title>Extensive microbial diversity within the chicken gut microbiome revealed by metagenomics and culture.</title>
        <authorList>
            <person name="Gilroy R."/>
            <person name="Ravi A."/>
            <person name="Getino M."/>
            <person name="Pursley I."/>
            <person name="Horton D.L."/>
            <person name="Alikhan N.F."/>
            <person name="Baker D."/>
            <person name="Gharbi K."/>
            <person name="Hall N."/>
            <person name="Watson M."/>
            <person name="Adriaenssens E.M."/>
            <person name="Foster-Nyarko E."/>
            <person name="Jarju S."/>
            <person name="Secka A."/>
            <person name="Antonio M."/>
            <person name="Oren A."/>
            <person name="Chaudhuri R.R."/>
            <person name="La Ragione R."/>
            <person name="Hildebrand F."/>
            <person name="Pallen M.J."/>
        </authorList>
    </citation>
    <scope>NUCLEOTIDE SEQUENCE</scope>
    <source>
        <strain evidence="4">1719</strain>
    </source>
</reference>
<dbReference type="GO" id="GO:0005829">
    <property type="term" value="C:cytosol"/>
    <property type="evidence" value="ECO:0007669"/>
    <property type="project" value="TreeGrafter"/>
</dbReference>
<dbReference type="GO" id="GO:0009116">
    <property type="term" value="P:nucleoside metabolic process"/>
    <property type="evidence" value="ECO:0007669"/>
    <property type="project" value="InterPro"/>
</dbReference>
<reference evidence="4" key="2">
    <citation type="submission" date="2021-04" db="EMBL/GenBank/DDBJ databases">
        <authorList>
            <person name="Gilroy R."/>
        </authorList>
    </citation>
    <scope>NUCLEOTIDE SEQUENCE</scope>
    <source>
        <strain evidence="4">1719</strain>
    </source>
</reference>
<comment type="catalytic activity">
    <reaction evidence="1">
        <text>futalosine + H2O = dehypoxanthine futalosine + hypoxanthine</text>
        <dbReference type="Rhea" id="RHEA:25904"/>
        <dbReference type="ChEBI" id="CHEBI:15377"/>
        <dbReference type="ChEBI" id="CHEBI:17368"/>
        <dbReference type="ChEBI" id="CHEBI:58863"/>
        <dbReference type="ChEBI" id="CHEBI:58864"/>
        <dbReference type="EC" id="3.2.2.26"/>
    </reaction>
</comment>
<evidence type="ECO:0000259" key="3">
    <source>
        <dbReference type="Pfam" id="PF01048"/>
    </source>
</evidence>
<name>A0A9D1W827_9SPHI</name>
<proteinExistence type="inferred from homology"/>
<keyword evidence="4" id="KW-0326">Glycosidase</keyword>
<dbReference type="AlphaFoldDB" id="A0A9D1W827"/>
<dbReference type="HAMAP" id="MF_00991">
    <property type="entry name" value="MqnB"/>
    <property type="match status" value="1"/>
</dbReference>
<comment type="similarity">
    <text evidence="1">Belongs to the PNP/UDP phosphorylase family. Futalosine hydrolase subfamily.</text>
</comment>
<comment type="pathway">
    <text evidence="1">Quinol/quinone metabolism; menaquinone biosynthesis.</text>
</comment>
<dbReference type="EMBL" id="DXEZ01000077">
    <property type="protein sequence ID" value="HIX53923.1"/>
    <property type="molecule type" value="Genomic_DNA"/>
</dbReference>
<dbReference type="Gene3D" id="3.40.50.1580">
    <property type="entry name" value="Nucleoside phosphorylase domain"/>
    <property type="match status" value="1"/>
</dbReference>
<dbReference type="GO" id="GO:0019284">
    <property type="term" value="P:L-methionine salvage from S-adenosylmethionine"/>
    <property type="evidence" value="ECO:0007669"/>
    <property type="project" value="TreeGrafter"/>
</dbReference>
<dbReference type="GO" id="GO:0008930">
    <property type="term" value="F:methylthioadenosine nucleosidase activity"/>
    <property type="evidence" value="ECO:0007669"/>
    <property type="project" value="TreeGrafter"/>
</dbReference>
<accession>A0A9D1W827</accession>
<keyword evidence="1" id="KW-0474">Menaquinone biosynthesis</keyword>
<dbReference type="Pfam" id="PF01048">
    <property type="entry name" value="PNP_UDP_1"/>
    <property type="match status" value="1"/>
</dbReference>
<comment type="caution">
    <text evidence="4">The sequence shown here is derived from an EMBL/GenBank/DDBJ whole genome shotgun (WGS) entry which is preliminary data.</text>
</comment>
<evidence type="ECO:0000313" key="4">
    <source>
        <dbReference type="EMBL" id="HIX53923.1"/>
    </source>
</evidence>
<dbReference type="InterPro" id="IPR019963">
    <property type="entry name" value="FL_hydrolase_MqnB"/>
</dbReference>
<evidence type="ECO:0000256" key="2">
    <source>
        <dbReference type="NCBIfam" id="TIGR03664"/>
    </source>
</evidence>
<comment type="function">
    <text evidence="1">Catalyzes the hydrolysis of futalosine (FL) to dehypoxanthine futalosine (DHFL) and hypoxanthine, a step in the biosynthesis of menaquinone (MK, vitamin K2).</text>
</comment>
<dbReference type="InterPro" id="IPR000845">
    <property type="entry name" value="Nucleoside_phosphorylase_d"/>
</dbReference>
<dbReference type="GO" id="GO:0008782">
    <property type="term" value="F:adenosylhomocysteine nucleosidase activity"/>
    <property type="evidence" value="ECO:0007669"/>
    <property type="project" value="TreeGrafter"/>
</dbReference>
<dbReference type="EC" id="3.2.2.26" evidence="1 2"/>
<dbReference type="NCBIfam" id="TIGR03664">
    <property type="entry name" value="fut_nucase"/>
    <property type="match status" value="1"/>
</dbReference>
<evidence type="ECO:0000256" key="1">
    <source>
        <dbReference type="HAMAP-Rule" id="MF_00991"/>
    </source>
</evidence>
<evidence type="ECO:0000313" key="5">
    <source>
        <dbReference type="Proteomes" id="UP000824156"/>
    </source>
</evidence>
<keyword evidence="1 4" id="KW-0378">Hydrolase</keyword>
<gene>
    <name evidence="1 4" type="primary">mqnB</name>
    <name evidence="4" type="ORF">H9853_02765</name>
</gene>
<dbReference type="SUPFAM" id="SSF53167">
    <property type="entry name" value="Purine and uridine phosphorylases"/>
    <property type="match status" value="1"/>
</dbReference>
<dbReference type="Proteomes" id="UP000824156">
    <property type="component" value="Unassembled WGS sequence"/>
</dbReference>
<dbReference type="PANTHER" id="PTHR46832">
    <property type="entry name" value="5'-METHYLTHIOADENOSINE/S-ADENOSYLHOMOCYSTEINE NUCLEOSIDASE"/>
    <property type="match status" value="1"/>
</dbReference>